<feature type="transmembrane region" description="Helical" evidence="5">
    <location>
        <begin position="12"/>
        <end position="30"/>
    </location>
</feature>
<feature type="transmembrane region" description="Helical" evidence="5">
    <location>
        <begin position="237"/>
        <end position="257"/>
    </location>
</feature>
<sequence>MPAVVPSNFNYVCALLGGFILVFGQLSYVIRDRLYVSEALPSLLFGMVFKTANLIRPSDYGSVTEITREFARLVLGLQLMIAGALLPMKYVRKEWLSIFMLLVPVMTTMWIVSGLIIYLCIPGLRFLDALIMAACVTPTDPVLSNSIIKGKFAEENLSDSLRSIISAESGANDGFGYPFLFLALYIYHDKGTQIARDWIVETVIYQIILSVVYGAVLGYAAMKILQFSVKRKWIDEESFFVFIFALGIFIIGTAGLLGTDDILACFVAGNFLNWDDWFQSETKNNNIQDFSTPEIPVWRYIVMGIAVMLFRRLPAVVLSYKFIPRIENVKEAVFSGFFGPIGVGAIFYLHVCLETMEAYGESETTKYVMKAISPVIYFLMVTSVVVHGLSIPIVEVCTFLIVRNGDHSLTTQCIVYPSVILESVRTECNVLEIRDEGSL</sequence>
<dbReference type="InterPro" id="IPR038770">
    <property type="entry name" value="Na+/solute_symporter_sf"/>
</dbReference>
<dbReference type="PANTHER" id="PTHR31382:SF1">
    <property type="entry name" value="SODIUM ION_PROTON EXCHANGER (EUROFUNG)"/>
    <property type="match status" value="1"/>
</dbReference>
<keyword evidence="4 5" id="KW-0472">Membrane</keyword>
<keyword evidence="8" id="KW-1185">Reference proteome</keyword>
<dbReference type="GeneID" id="90035777"/>
<evidence type="ECO:0000256" key="2">
    <source>
        <dbReference type="ARBA" id="ARBA00022692"/>
    </source>
</evidence>
<keyword evidence="3 5" id="KW-1133">Transmembrane helix</keyword>
<feature type="transmembrane region" description="Helical" evidence="5">
    <location>
        <begin position="95"/>
        <end position="119"/>
    </location>
</feature>
<feature type="transmembrane region" description="Helical" evidence="5">
    <location>
        <begin position="297"/>
        <end position="320"/>
    </location>
</feature>
<feature type="domain" description="Cation/H+ exchanger transmembrane" evidence="6">
    <location>
        <begin position="26"/>
        <end position="394"/>
    </location>
</feature>
<comment type="subcellular location">
    <subcellularLocation>
        <location evidence="1">Membrane</location>
        <topology evidence="1">Multi-pass membrane protein</topology>
    </subcellularLocation>
</comment>
<dbReference type="InterPro" id="IPR004712">
    <property type="entry name" value="Na+/H+_antiporter_fungi"/>
</dbReference>
<name>A0ABR1FE17_9ASCO</name>
<dbReference type="RefSeq" id="XP_064771136.1">
    <property type="nucleotide sequence ID" value="XM_064910265.1"/>
</dbReference>
<feature type="transmembrane region" description="Helical" evidence="5">
    <location>
        <begin position="332"/>
        <end position="351"/>
    </location>
</feature>
<protein>
    <submittedName>
        <fullName evidence="7">Cation/H+ exchanger</fullName>
    </submittedName>
</protein>
<organism evidence="7 8">
    <name type="scientific">Myxozyma melibiosi</name>
    <dbReference type="NCBI Taxonomy" id="54550"/>
    <lineage>
        <taxon>Eukaryota</taxon>
        <taxon>Fungi</taxon>
        <taxon>Dikarya</taxon>
        <taxon>Ascomycota</taxon>
        <taxon>Saccharomycotina</taxon>
        <taxon>Lipomycetes</taxon>
        <taxon>Lipomycetales</taxon>
        <taxon>Lipomycetaceae</taxon>
        <taxon>Myxozyma</taxon>
    </lineage>
</organism>
<feature type="transmembrane region" description="Helical" evidence="5">
    <location>
        <begin position="70"/>
        <end position="88"/>
    </location>
</feature>
<evidence type="ECO:0000256" key="1">
    <source>
        <dbReference type="ARBA" id="ARBA00004141"/>
    </source>
</evidence>
<feature type="transmembrane region" description="Helical" evidence="5">
    <location>
        <begin position="371"/>
        <end position="402"/>
    </location>
</feature>
<evidence type="ECO:0000256" key="5">
    <source>
        <dbReference type="SAM" id="Phobius"/>
    </source>
</evidence>
<dbReference type="InterPro" id="IPR006153">
    <property type="entry name" value="Cation/H_exchanger_TM"/>
</dbReference>
<proteinExistence type="predicted"/>
<feature type="transmembrane region" description="Helical" evidence="5">
    <location>
        <begin position="203"/>
        <end position="225"/>
    </location>
</feature>
<dbReference type="Proteomes" id="UP001498771">
    <property type="component" value="Unassembled WGS sequence"/>
</dbReference>
<evidence type="ECO:0000259" key="6">
    <source>
        <dbReference type="Pfam" id="PF00999"/>
    </source>
</evidence>
<evidence type="ECO:0000256" key="4">
    <source>
        <dbReference type="ARBA" id="ARBA00023136"/>
    </source>
</evidence>
<comment type="caution">
    <text evidence="7">The sequence shown here is derived from an EMBL/GenBank/DDBJ whole genome shotgun (WGS) entry which is preliminary data.</text>
</comment>
<dbReference type="Gene3D" id="1.20.1530.20">
    <property type="match status" value="1"/>
</dbReference>
<evidence type="ECO:0000256" key="3">
    <source>
        <dbReference type="ARBA" id="ARBA00022989"/>
    </source>
</evidence>
<reference evidence="7 8" key="1">
    <citation type="submission" date="2024-03" db="EMBL/GenBank/DDBJ databases">
        <title>Genome-scale model development and genomic sequencing of the oleaginous clade Lipomyces.</title>
        <authorList>
            <consortium name="Lawrence Berkeley National Laboratory"/>
            <person name="Czajka J.J."/>
            <person name="Han Y."/>
            <person name="Kim J."/>
            <person name="Mondo S.J."/>
            <person name="Hofstad B.A."/>
            <person name="Robles A."/>
            <person name="Haridas S."/>
            <person name="Riley R."/>
            <person name="LaButti K."/>
            <person name="Pangilinan J."/>
            <person name="Andreopoulos W."/>
            <person name="Lipzen A."/>
            <person name="Yan J."/>
            <person name="Wang M."/>
            <person name="Ng V."/>
            <person name="Grigoriev I.V."/>
            <person name="Spatafora J.W."/>
            <person name="Magnuson J.K."/>
            <person name="Baker S.E."/>
            <person name="Pomraning K.R."/>
        </authorList>
    </citation>
    <scope>NUCLEOTIDE SEQUENCE [LARGE SCALE GENOMIC DNA]</scope>
    <source>
        <strain evidence="7 8">Phaff 52-87</strain>
    </source>
</reference>
<dbReference type="EMBL" id="JBBJBU010000001">
    <property type="protein sequence ID" value="KAK7208103.1"/>
    <property type="molecule type" value="Genomic_DNA"/>
</dbReference>
<evidence type="ECO:0000313" key="7">
    <source>
        <dbReference type="EMBL" id="KAK7208103.1"/>
    </source>
</evidence>
<dbReference type="PANTHER" id="PTHR31382">
    <property type="entry name" value="NA(+)/H(+) ANTIPORTER"/>
    <property type="match status" value="1"/>
</dbReference>
<dbReference type="Pfam" id="PF00999">
    <property type="entry name" value="Na_H_Exchanger"/>
    <property type="match status" value="1"/>
</dbReference>
<keyword evidence="2 5" id="KW-0812">Transmembrane</keyword>
<accession>A0ABR1FE17</accession>
<evidence type="ECO:0000313" key="8">
    <source>
        <dbReference type="Proteomes" id="UP001498771"/>
    </source>
</evidence>
<gene>
    <name evidence="7" type="ORF">BZA70DRAFT_233559</name>
</gene>